<gene>
    <name evidence="6" type="ORF">EXIGLDRAFT_830995</name>
</gene>
<dbReference type="Gene3D" id="6.10.140.2220">
    <property type="match status" value="1"/>
</dbReference>
<keyword evidence="2 4" id="KW-0863">Zinc-finger</keyword>
<dbReference type="GO" id="GO:0008270">
    <property type="term" value="F:zinc ion binding"/>
    <property type="evidence" value="ECO:0007669"/>
    <property type="project" value="UniProtKB-KW"/>
</dbReference>
<organism evidence="6 7">
    <name type="scientific">Exidia glandulosa HHB12029</name>
    <dbReference type="NCBI Taxonomy" id="1314781"/>
    <lineage>
        <taxon>Eukaryota</taxon>
        <taxon>Fungi</taxon>
        <taxon>Dikarya</taxon>
        <taxon>Basidiomycota</taxon>
        <taxon>Agaricomycotina</taxon>
        <taxon>Agaricomycetes</taxon>
        <taxon>Auriculariales</taxon>
        <taxon>Exidiaceae</taxon>
        <taxon>Exidia</taxon>
    </lineage>
</organism>
<name>A0A165N399_EXIGL</name>
<dbReference type="Proteomes" id="UP000077266">
    <property type="component" value="Unassembled WGS sequence"/>
</dbReference>
<dbReference type="InterPro" id="IPR002893">
    <property type="entry name" value="Znf_MYND"/>
</dbReference>
<keyword evidence="1" id="KW-0479">Metal-binding</keyword>
<dbReference type="PROSITE" id="PS50865">
    <property type="entry name" value="ZF_MYND_2"/>
    <property type="match status" value="1"/>
</dbReference>
<protein>
    <recommendedName>
        <fullName evidence="5">MYND-type domain-containing protein</fullName>
    </recommendedName>
</protein>
<evidence type="ECO:0000313" key="6">
    <source>
        <dbReference type="EMBL" id="KZW00146.1"/>
    </source>
</evidence>
<feature type="domain" description="MYND-type" evidence="5">
    <location>
        <begin position="319"/>
        <end position="356"/>
    </location>
</feature>
<evidence type="ECO:0000256" key="3">
    <source>
        <dbReference type="ARBA" id="ARBA00022833"/>
    </source>
</evidence>
<evidence type="ECO:0000256" key="1">
    <source>
        <dbReference type="ARBA" id="ARBA00022723"/>
    </source>
</evidence>
<evidence type="ECO:0000259" key="5">
    <source>
        <dbReference type="PROSITE" id="PS50865"/>
    </source>
</evidence>
<sequence length="360" mass="40616">MSTSTASSKCGPRPVGTARISMSSLVPCEVDTGIILTLRDKLFEKEGELDDDKSLTAQWYRKAATRDPPITGKRSIVWKRDAPFEAENLYFRALDTGRLLTMDLADFRVQVYAHHSVWAGYAENPKVKTKKTASQMLTWLLLPNLLLLRSFHDICGDVPILLADWTDDLVIRAFEYWIARSKPDHDAEALDLEFSSIYNEIQRINGLPCFVQADLFVRSMFGDSGVGYLPPFIIIAPAMGSHWALHHRGMARVLFRAPDCAPPLSLLQSFPQLCGPGGCNDEDCKGFFAYEQLWALHSGSPMVRSDDPHGNTRGDLCNQWGCKKKKGLTVCSVCKEAKYCSREHQKRDWRFHKVVCEAPW</sequence>
<dbReference type="Pfam" id="PF01753">
    <property type="entry name" value="zf-MYND"/>
    <property type="match status" value="1"/>
</dbReference>
<keyword evidence="3" id="KW-0862">Zinc</keyword>
<evidence type="ECO:0000256" key="2">
    <source>
        <dbReference type="ARBA" id="ARBA00022771"/>
    </source>
</evidence>
<dbReference type="SUPFAM" id="SSF144232">
    <property type="entry name" value="HIT/MYND zinc finger-like"/>
    <property type="match status" value="1"/>
</dbReference>
<dbReference type="OrthoDB" id="432970at2759"/>
<dbReference type="EMBL" id="KV425903">
    <property type="protein sequence ID" value="KZW00146.1"/>
    <property type="molecule type" value="Genomic_DNA"/>
</dbReference>
<keyword evidence="7" id="KW-1185">Reference proteome</keyword>
<dbReference type="STRING" id="1314781.A0A165N399"/>
<proteinExistence type="predicted"/>
<dbReference type="InParanoid" id="A0A165N399"/>
<evidence type="ECO:0000256" key="4">
    <source>
        <dbReference type="PROSITE-ProRule" id="PRU00134"/>
    </source>
</evidence>
<accession>A0A165N399</accession>
<dbReference type="AlphaFoldDB" id="A0A165N399"/>
<evidence type="ECO:0000313" key="7">
    <source>
        <dbReference type="Proteomes" id="UP000077266"/>
    </source>
</evidence>
<reference evidence="6 7" key="1">
    <citation type="journal article" date="2016" name="Mol. Biol. Evol.">
        <title>Comparative Genomics of Early-Diverging Mushroom-Forming Fungi Provides Insights into the Origins of Lignocellulose Decay Capabilities.</title>
        <authorList>
            <person name="Nagy L.G."/>
            <person name="Riley R."/>
            <person name="Tritt A."/>
            <person name="Adam C."/>
            <person name="Daum C."/>
            <person name="Floudas D."/>
            <person name="Sun H."/>
            <person name="Yadav J.S."/>
            <person name="Pangilinan J."/>
            <person name="Larsson K.H."/>
            <person name="Matsuura K."/>
            <person name="Barry K."/>
            <person name="Labutti K."/>
            <person name="Kuo R."/>
            <person name="Ohm R.A."/>
            <person name="Bhattacharya S.S."/>
            <person name="Shirouzu T."/>
            <person name="Yoshinaga Y."/>
            <person name="Martin F.M."/>
            <person name="Grigoriev I.V."/>
            <person name="Hibbett D.S."/>
        </authorList>
    </citation>
    <scope>NUCLEOTIDE SEQUENCE [LARGE SCALE GENOMIC DNA]</scope>
    <source>
        <strain evidence="6 7">HHB12029</strain>
    </source>
</reference>